<evidence type="ECO:0000313" key="2">
    <source>
        <dbReference type="Proteomes" id="UP000504629"/>
    </source>
</evidence>
<keyword evidence="2" id="KW-1185">Reference proteome</keyword>
<feature type="compositionally biased region" description="Polar residues" evidence="1">
    <location>
        <begin position="29"/>
        <end position="46"/>
    </location>
</feature>
<dbReference type="Proteomes" id="UP000504629">
    <property type="component" value="Unplaced"/>
</dbReference>
<evidence type="ECO:0000256" key="1">
    <source>
        <dbReference type="SAM" id="MobiDB-lite"/>
    </source>
</evidence>
<dbReference type="GeneID" id="114245292"/>
<evidence type="ECO:0000313" key="3">
    <source>
        <dbReference type="RefSeq" id="XP_028033232.1"/>
    </source>
</evidence>
<dbReference type="RefSeq" id="XP_028033232.1">
    <property type="nucleotide sequence ID" value="XM_028177431.1"/>
</dbReference>
<name>A0A6J2JWI4_BOMMA</name>
<proteinExistence type="predicted"/>
<accession>A0A6J2JWI4</accession>
<protein>
    <submittedName>
        <fullName evidence="3">Uncharacterized protein LOC114245292 isoform X2</fullName>
    </submittedName>
</protein>
<feature type="region of interest" description="Disordered" evidence="1">
    <location>
        <begin position="18"/>
        <end position="50"/>
    </location>
</feature>
<sequence length="158" mass="18177">MFSGRIYWFTIKQKKHKPIRSKHRLGLRQETSPKSNAVDQSSSSPEIPTERLQALELKSPRDSHSASESNIPTKEHALKIEQFPNWNKSQIPVAIHKTGTDTSGDMQANTLRDLKRCKPCKDHDVEGLQDWKPEVIGKNAVRTNITKKLRAREYFFNL</sequence>
<reference evidence="3" key="1">
    <citation type="submission" date="2025-08" db="UniProtKB">
        <authorList>
            <consortium name="RefSeq"/>
        </authorList>
    </citation>
    <scope>IDENTIFICATION</scope>
    <source>
        <tissue evidence="3">Silk gland</tissue>
    </source>
</reference>
<gene>
    <name evidence="3" type="primary">LOC114245292</name>
</gene>
<organism evidence="2 3">
    <name type="scientific">Bombyx mandarina</name>
    <name type="common">Wild silk moth</name>
    <name type="synonym">Wild silkworm</name>
    <dbReference type="NCBI Taxonomy" id="7092"/>
    <lineage>
        <taxon>Eukaryota</taxon>
        <taxon>Metazoa</taxon>
        <taxon>Ecdysozoa</taxon>
        <taxon>Arthropoda</taxon>
        <taxon>Hexapoda</taxon>
        <taxon>Insecta</taxon>
        <taxon>Pterygota</taxon>
        <taxon>Neoptera</taxon>
        <taxon>Endopterygota</taxon>
        <taxon>Lepidoptera</taxon>
        <taxon>Glossata</taxon>
        <taxon>Ditrysia</taxon>
        <taxon>Bombycoidea</taxon>
        <taxon>Bombycidae</taxon>
        <taxon>Bombycinae</taxon>
        <taxon>Bombyx</taxon>
    </lineage>
</organism>
<dbReference type="AlphaFoldDB" id="A0A6J2JWI4"/>